<dbReference type="InterPro" id="IPR000868">
    <property type="entry name" value="Isochorismatase-like_dom"/>
</dbReference>
<reference evidence="5" key="3">
    <citation type="submission" date="2016-11" db="EMBL/GenBank/DDBJ databases">
        <authorList>
            <person name="Jaros S."/>
            <person name="Januszkiewicz K."/>
            <person name="Wedrychowicz H."/>
        </authorList>
    </citation>
    <scope>NUCLEOTIDE SEQUENCE [LARGE SCALE GENOMIC DNA]</scope>
    <source>
        <strain evidence="5">DSM 1682</strain>
    </source>
</reference>
<proteinExistence type="predicted"/>
<dbReference type="Proteomes" id="UP000184204">
    <property type="component" value="Unassembled WGS sequence"/>
</dbReference>
<reference evidence="3" key="4">
    <citation type="submission" date="2016-11" db="EMBL/GenBank/DDBJ databases">
        <authorList>
            <person name="Varghese N."/>
            <person name="Submissions S."/>
        </authorList>
    </citation>
    <scope>NUCLEOTIDE SEQUENCE</scope>
    <source>
        <strain evidence="3">DSM 1682</strain>
    </source>
</reference>
<accession>A0A0X8VBK3</accession>
<evidence type="ECO:0000313" key="3">
    <source>
        <dbReference type="EMBL" id="SHE80140.1"/>
    </source>
</evidence>
<dbReference type="AlphaFoldDB" id="A0A0X8VBK3"/>
<reference evidence="2 4" key="1">
    <citation type="journal article" date="2016" name="Genome Announc.">
        <title>Complete Genome Sequence of the Amino Acid-Fermenting Clostridium propionicum X2 (DSM 1682).</title>
        <authorList>
            <person name="Poehlein A."/>
            <person name="Schlien K."/>
            <person name="Chowdhury N.P."/>
            <person name="Gottschalk G."/>
            <person name="Buckel W."/>
            <person name="Daniel R."/>
        </authorList>
    </citation>
    <scope>NUCLEOTIDE SEQUENCE [LARGE SCALE GENOMIC DNA]</scope>
    <source>
        <strain evidence="2 4">X2</strain>
    </source>
</reference>
<gene>
    <name evidence="2" type="primary">yecD</name>
    <name evidence="2" type="ORF">CPRO_04700</name>
    <name evidence="3" type="ORF">SAMN02745151_01853</name>
</gene>
<dbReference type="GO" id="GO:0016787">
    <property type="term" value="F:hydrolase activity"/>
    <property type="evidence" value="ECO:0007669"/>
    <property type="project" value="UniProtKB-KW"/>
</dbReference>
<keyword evidence="4" id="KW-1185">Reference proteome</keyword>
<protein>
    <submittedName>
        <fullName evidence="2">Isochorismatase family protein YecD</fullName>
        <ecNumber evidence="2">3.-.-.-</ecNumber>
    </submittedName>
    <submittedName>
        <fullName evidence="3">Nicotinamidase-related amidase</fullName>
    </submittedName>
</protein>
<dbReference type="RefSeq" id="WP_236782373.1">
    <property type="nucleotide sequence ID" value="NZ_CP014223.1"/>
</dbReference>
<dbReference type="Gene3D" id="3.40.50.850">
    <property type="entry name" value="Isochorismatase-like"/>
    <property type="match status" value="1"/>
</dbReference>
<dbReference type="Proteomes" id="UP000068026">
    <property type="component" value="Chromosome"/>
</dbReference>
<sequence length="230" mass="25927">MKENPTHSALIVIDMENGFIEPQSAHCIHGAQGTIPNCVKAISKARMIGIPIFFVKRIYRGDGSDVELSRFEKWKEGGRAMTPGSQGLCSAQAPEGLRPIAGDYTIIKPRWSAFFHTELDLILRRLNIKTVILIGTTTPNCIRTTAFDADSLEYNVVILEDCCSSQTEEIQRANIDDLRRMGAVIMDSPEFEKYGAENAPNLQLQVRTEMLRDNQDPEPFKENHSWTDLW</sequence>
<dbReference type="Pfam" id="PF00857">
    <property type="entry name" value="Isochorismatase"/>
    <property type="match status" value="1"/>
</dbReference>
<organism evidence="3 5">
    <name type="scientific">Anaerotignum propionicum DSM 1682</name>
    <dbReference type="NCBI Taxonomy" id="991789"/>
    <lineage>
        <taxon>Bacteria</taxon>
        <taxon>Bacillati</taxon>
        <taxon>Bacillota</taxon>
        <taxon>Clostridia</taxon>
        <taxon>Lachnospirales</taxon>
        <taxon>Anaerotignaceae</taxon>
        <taxon>Anaerotignum</taxon>
    </lineage>
</organism>
<dbReference type="EC" id="3.-.-.-" evidence="2"/>
<dbReference type="KEGG" id="cpro:CPRO_04700"/>
<dbReference type="CDD" id="cd00431">
    <property type="entry name" value="cysteine_hydrolases"/>
    <property type="match status" value="1"/>
</dbReference>
<dbReference type="EMBL" id="CP014223">
    <property type="protein sequence ID" value="AMJ40079.1"/>
    <property type="molecule type" value="Genomic_DNA"/>
</dbReference>
<keyword evidence="2" id="KW-0378">Hydrolase</keyword>
<dbReference type="PANTHER" id="PTHR47044">
    <property type="entry name" value="OS02G0276400 PROTEIN"/>
    <property type="match status" value="1"/>
</dbReference>
<feature type="domain" description="Isochorismatase-like" evidence="1">
    <location>
        <begin position="8"/>
        <end position="188"/>
    </location>
</feature>
<reference evidence="4" key="2">
    <citation type="submission" date="2016-01" db="EMBL/GenBank/DDBJ databases">
        <authorList>
            <person name="Poehlein A."/>
            <person name="Schlien K."/>
            <person name="Gottschalk G."/>
            <person name="Buckel W."/>
            <person name="Daniel R."/>
        </authorList>
    </citation>
    <scope>NUCLEOTIDE SEQUENCE [LARGE SCALE GENOMIC DNA]</scope>
    <source>
        <strain evidence="4">X2</strain>
    </source>
</reference>
<dbReference type="EMBL" id="FQUA01000007">
    <property type="protein sequence ID" value="SHE80140.1"/>
    <property type="molecule type" value="Genomic_DNA"/>
</dbReference>
<dbReference type="SUPFAM" id="SSF52499">
    <property type="entry name" value="Isochorismatase-like hydrolases"/>
    <property type="match status" value="1"/>
</dbReference>
<evidence type="ECO:0000313" key="5">
    <source>
        <dbReference type="Proteomes" id="UP000184204"/>
    </source>
</evidence>
<evidence type="ECO:0000259" key="1">
    <source>
        <dbReference type="Pfam" id="PF00857"/>
    </source>
</evidence>
<evidence type="ECO:0000313" key="4">
    <source>
        <dbReference type="Proteomes" id="UP000068026"/>
    </source>
</evidence>
<evidence type="ECO:0000313" key="2">
    <source>
        <dbReference type="EMBL" id="AMJ40079.1"/>
    </source>
</evidence>
<dbReference type="InterPro" id="IPR036380">
    <property type="entry name" value="Isochorismatase-like_sf"/>
</dbReference>
<name>A0A0X8VBK3_ANAPI</name>